<name>A0A3B0ZZB1_9ZZZZ</name>
<organism evidence="2">
    <name type="scientific">hydrothermal vent metagenome</name>
    <dbReference type="NCBI Taxonomy" id="652676"/>
    <lineage>
        <taxon>unclassified sequences</taxon>
        <taxon>metagenomes</taxon>
        <taxon>ecological metagenomes</taxon>
    </lineage>
</organism>
<feature type="domain" description="Carrier" evidence="1">
    <location>
        <begin position="1"/>
        <end position="78"/>
    </location>
</feature>
<reference evidence="2" key="1">
    <citation type="submission" date="2018-06" db="EMBL/GenBank/DDBJ databases">
        <authorList>
            <person name="Zhirakovskaya E."/>
        </authorList>
    </citation>
    <scope>NUCLEOTIDE SEQUENCE</scope>
</reference>
<protein>
    <recommendedName>
        <fullName evidence="1">Carrier domain-containing protein</fullName>
    </recommendedName>
</protein>
<dbReference type="AlphaFoldDB" id="A0A3B0ZZB1"/>
<dbReference type="Pfam" id="PF00550">
    <property type="entry name" value="PP-binding"/>
    <property type="match status" value="1"/>
</dbReference>
<evidence type="ECO:0000259" key="1">
    <source>
        <dbReference type="PROSITE" id="PS50075"/>
    </source>
</evidence>
<accession>A0A3B0ZZB1</accession>
<evidence type="ECO:0000313" key="2">
    <source>
        <dbReference type="EMBL" id="VAW92802.1"/>
    </source>
</evidence>
<dbReference type="PROSITE" id="PS50075">
    <property type="entry name" value="CARRIER"/>
    <property type="match status" value="1"/>
</dbReference>
<gene>
    <name evidence="2" type="ORF">MNBD_GAMMA23-366</name>
</gene>
<dbReference type="SUPFAM" id="SSF47336">
    <property type="entry name" value="ACP-like"/>
    <property type="match status" value="1"/>
</dbReference>
<dbReference type="EMBL" id="UOFT01000028">
    <property type="protein sequence ID" value="VAW92802.1"/>
    <property type="molecule type" value="Genomic_DNA"/>
</dbReference>
<dbReference type="NCBIfam" id="NF005480">
    <property type="entry name" value="PRK07081.1"/>
    <property type="match status" value="1"/>
</dbReference>
<proteinExistence type="predicted"/>
<sequence length="79" mass="8710">MSTEKVRNILAQHGRLSTDSNNLDTDSDLYNAGLTSLATVGLMLALEEEFDIEFPDAMLSRKTFSSIEAITDAIDELQD</sequence>
<dbReference type="InterPro" id="IPR036736">
    <property type="entry name" value="ACP-like_sf"/>
</dbReference>
<dbReference type="Gene3D" id="1.10.1200.10">
    <property type="entry name" value="ACP-like"/>
    <property type="match status" value="1"/>
</dbReference>
<dbReference type="InterPro" id="IPR009081">
    <property type="entry name" value="PP-bd_ACP"/>
</dbReference>